<sequence length="77" mass="9057">MTWVKKQTIFNQSGEKGSFNFSKFDKRIFILIHRTDFGVTLHLEDKKYAHGDEENGIPTVTKDRVKTMYFDEGKNQN</sequence>
<evidence type="ECO:0000313" key="2">
    <source>
        <dbReference type="Proteomes" id="UP000276133"/>
    </source>
</evidence>
<dbReference type="AlphaFoldDB" id="A0A3M7T5E4"/>
<reference evidence="1 2" key="1">
    <citation type="journal article" date="2018" name="Sci. Rep.">
        <title>Genomic signatures of local adaptation to the degree of environmental predictability in rotifers.</title>
        <authorList>
            <person name="Franch-Gras L."/>
            <person name="Hahn C."/>
            <person name="Garcia-Roger E.M."/>
            <person name="Carmona M.J."/>
            <person name="Serra M."/>
            <person name="Gomez A."/>
        </authorList>
    </citation>
    <scope>NUCLEOTIDE SEQUENCE [LARGE SCALE GENOMIC DNA]</scope>
    <source>
        <strain evidence="1">HYR1</strain>
    </source>
</reference>
<accession>A0A3M7T5E4</accession>
<name>A0A3M7T5E4_BRAPC</name>
<gene>
    <name evidence="1" type="ORF">BpHYR1_042912</name>
</gene>
<comment type="caution">
    <text evidence="1">The sequence shown here is derived from an EMBL/GenBank/DDBJ whole genome shotgun (WGS) entry which is preliminary data.</text>
</comment>
<keyword evidence="2" id="KW-1185">Reference proteome</keyword>
<evidence type="ECO:0000313" key="1">
    <source>
        <dbReference type="EMBL" id="RNA43048.1"/>
    </source>
</evidence>
<proteinExistence type="predicted"/>
<dbReference type="EMBL" id="REGN01000287">
    <property type="protein sequence ID" value="RNA43048.1"/>
    <property type="molecule type" value="Genomic_DNA"/>
</dbReference>
<dbReference type="Proteomes" id="UP000276133">
    <property type="component" value="Unassembled WGS sequence"/>
</dbReference>
<protein>
    <submittedName>
        <fullName evidence="1">Uncharacterized protein</fullName>
    </submittedName>
</protein>
<organism evidence="1 2">
    <name type="scientific">Brachionus plicatilis</name>
    <name type="common">Marine rotifer</name>
    <name type="synonym">Brachionus muelleri</name>
    <dbReference type="NCBI Taxonomy" id="10195"/>
    <lineage>
        <taxon>Eukaryota</taxon>
        <taxon>Metazoa</taxon>
        <taxon>Spiralia</taxon>
        <taxon>Gnathifera</taxon>
        <taxon>Rotifera</taxon>
        <taxon>Eurotatoria</taxon>
        <taxon>Monogononta</taxon>
        <taxon>Pseudotrocha</taxon>
        <taxon>Ploima</taxon>
        <taxon>Brachionidae</taxon>
        <taxon>Brachionus</taxon>
    </lineage>
</organism>